<evidence type="ECO:0000259" key="11">
    <source>
        <dbReference type="Pfam" id="PF25220"/>
    </source>
</evidence>
<evidence type="ECO:0000313" key="13">
    <source>
        <dbReference type="Proteomes" id="UP001181693"/>
    </source>
</evidence>
<keyword evidence="6" id="KW-0539">Nucleus</keyword>
<dbReference type="InterPro" id="IPR018605">
    <property type="entry name" value="Sororin"/>
</dbReference>
<dbReference type="EMBL" id="DYDO01000010">
    <property type="protein sequence ID" value="DBA17171.1"/>
    <property type="molecule type" value="Genomic_DNA"/>
</dbReference>
<comment type="subcellular location">
    <subcellularLocation>
        <location evidence="2">Chromosome</location>
    </subcellularLocation>
    <subcellularLocation>
        <location evidence="1">Nucleus</location>
    </subcellularLocation>
</comment>
<feature type="compositionally biased region" description="Polar residues" evidence="9">
    <location>
        <begin position="10"/>
        <end position="42"/>
    </location>
</feature>
<evidence type="ECO:0000256" key="5">
    <source>
        <dbReference type="ARBA" id="ARBA00022776"/>
    </source>
</evidence>
<comment type="similarity">
    <text evidence="8">Belongs to the sororin family.</text>
</comment>
<dbReference type="PANTHER" id="PTHR31092:SF2">
    <property type="entry name" value="SORORIN"/>
    <property type="match status" value="1"/>
</dbReference>
<comment type="caution">
    <text evidence="12">The sequence shown here is derived from an EMBL/GenBank/DDBJ whole genome shotgun (WGS) entry which is preliminary data.</text>
</comment>
<evidence type="ECO:0000256" key="7">
    <source>
        <dbReference type="ARBA" id="ARBA00023306"/>
    </source>
</evidence>
<proteinExistence type="inferred from homology"/>
<dbReference type="Proteomes" id="UP001181693">
    <property type="component" value="Unassembled WGS sequence"/>
</dbReference>
<evidence type="ECO:0000256" key="8">
    <source>
        <dbReference type="ARBA" id="ARBA00093465"/>
    </source>
</evidence>
<evidence type="ECO:0000256" key="4">
    <source>
        <dbReference type="ARBA" id="ARBA00022618"/>
    </source>
</evidence>
<dbReference type="AlphaFoldDB" id="A0AAV2ZLM3"/>
<dbReference type="PANTHER" id="PTHR31092">
    <property type="entry name" value="SORORIN"/>
    <property type="match status" value="1"/>
</dbReference>
<reference evidence="12" key="1">
    <citation type="thesis" date="2020" institute="ProQuest LLC" country="789 East Eisenhower Parkway, Ann Arbor, MI, USA">
        <title>Comparative Genomics and Chromosome Evolution.</title>
        <authorList>
            <person name="Mudd A.B."/>
        </authorList>
    </citation>
    <scope>NUCLEOTIDE SEQUENCE</scope>
    <source>
        <strain evidence="12">1538</strain>
        <tissue evidence="12">Blood</tissue>
    </source>
</reference>
<dbReference type="Pfam" id="PF09666">
    <property type="entry name" value="Sororin_middle"/>
    <property type="match status" value="1"/>
</dbReference>
<dbReference type="GO" id="GO:0031536">
    <property type="term" value="P:positive regulation of exit from mitosis"/>
    <property type="evidence" value="ECO:0007669"/>
    <property type="project" value="TreeGrafter"/>
</dbReference>
<evidence type="ECO:0000256" key="6">
    <source>
        <dbReference type="ARBA" id="ARBA00023242"/>
    </source>
</evidence>
<name>A0AAV2ZLM3_PYXAD</name>
<accession>A0AAV2ZLM3</accession>
<feature type="region of interest" description="Disordered" evidence="9">
    <location>
        <begin position="1"/>
        <end position="125"/>
    </location>
</feature>
<feature type="region of interest" description="Disordered" evidence="9">
    <location>
        <begin position="176"/>
        <end position="258"/>
    </location>
</feature>
<keyword evidence="3" id="KW-0158">Chromosome</keyword>
<dbReference type="GO" id="GO:0005694">
    <property type="term" value="C:chromosome"/>
    <property type="evidence" value="ECO:0007669"/>
    <property type="project" value="UniProtKB-SubCell"/>
</dbReference>
<evidence type="ECO:0000256" key="9">
    <source>
        <dbReference type="SAM" id="MobiDB-lite"/>
    </source>
</evidence>
<feature type="domain" description="Sororin C-terminal region" evidence="11">
    <location>
        <begin position="280"/>
        <end position="302"/>
    </location>
</feature>
<feature type="compositionally biased region" description="Basic and acidic residues" evidence="9">
    <location>
        <begin position="222"/>
        <end position="237"/>
    </location>
</feature>
<evidence type="ECO:0008006" key="14">
    <source>
        <dbReference type="Google" id="ProtNLM"/>
    </source>
</evidence>
<evidence type="ECO:0000259" key="10">
    <source>
        <dbReference type="Pfam" id="PF09666"/>
    </source>
</evidence>
<keyword evidence="4" id="KW-0132">Cell division</keyword>
<dbReference type="GO" id="GO:0007080">
    <property type="term" value="P:mitotic metaphase chromosome alignment"/>
    <property type="evidence" value="ECO:0007669"/>
    <property type="project" value="TreeGrafter"/>
</dbReference>
<evidence type="ECO:0000313" key="12">
    <source>
        <dbReference type="EMBL" id="DBA17171.1"/>
    </source>
</evidence>
<evidence type="ECO:0000256" key="1">
    <source>
        <dbReference type="ARBA" id="ARBA00004123"/>
    </source>
</evidence>
<dbReference type="GO" id="GO:0006302">
    <property type="term" value="P:double-strand break repair"/>
    <property type="evidence" value="ECO:0007669"/>
    <property type="project" value="TreeGrafter"/>
</dbReference>
<dbReference type="InterPro" id="IPR057261">
    <property type="entry name" value="Sororin-like_M"/>
</dbReference>
<dbReference type="Pfam" id="PF25220">
    <property type="entry name" value="Sororin_C"/>
    <property type="match status" value="1"/>
</dbReference>
<gene>
    <name evidence="12" type="ORF">GDO54_002654</name>
</gene>
<feature type="domain" description="Sororin-like middle region" evidence="10">
    <location>
        <begin position="116"/>
        <end position="263"/>
    </location>
</feature>
<dbReference type="GO" id="GO:0051301">
    <property type="term" value="P:cell division"/>
    <property type="evidence" value="ECO:0007669"/>
    <property type="project" value="UniProtKB-KW"/>
</dbReference>
<evidence type="ECO:0000256" key="2">
    <source>
        <dbReference type="ARBA" id="ARBA00004286"/>
    </source>
</evidence>
<feature type="compositionally biased region" description="Basic and acidic residues" evidence="9">
    <location>
        <begin position="113"/>
        <end position="125"/>
    </location>
</feature>
<feature type="compositionally biased region" description="Low complexity" evidence="9">
    <location>
        <begin position="76"/>
        <end position="90"/>
    </location>
</feature>
<protein>
    <recommendedName>
        <fullName evidence="14">Sororin</fullName>
    </recommendedName>
</protein>
<evidence type="ECO:0000256" key="3">
    <source>
        <dbReference type="ARBA" id="ARBA00022454"/>
    </source>
</evidence>
<keyword evidence="7" id="KW-0131">Cell cycle</keyword>
<dbReference type="InterPro" id="IPR057337">
    <property type="entry name" value="Sororin_C"/>
</dbReference>
<keyword evidence="13" id="KW-1185">Reference proteome</keyword>
<sequence>MSERKKRGSSRGTVTWKTDSITSPPTRRSGKNSPLLSKSTDSPRPAPVMKLSITAKKIMPRKTLTALASAESHPKTTSTIQQTTTTVATPQPTPKVSSGTPALRRSSRISPSSEKENVVLDKSRDVSIRPKDQSVYEIDVLSPIPLNIPQSPSYEDKAKVMFQKVRRSYSRLEMSLNGGSFLYSPTRDTDSSDTSTPNPPPKAGRRSLFGFDKLLSSESAEEESKKKGDEEEIKRANNESASGMSIGLSVEKPDPNIPGVALVKQKKRKRKIPQIEKSDLDEWAAAMNAQFEEAEKFDLVVE</sequence>
<dbReference type="GO" id="GO:0005634">
    <property type="term" value="C:nucleus"/>
    <property type="evidence" value="ECO:0007669"/>
    <property type="project" value="UniProtKB-SubCell"/>
</dbReference>
<keyword evidence="5" id="KW-0498">Mitosis</keyword>
<dbReference type="GO" id="GO:0007064">
    <property type="term" value="P:mitotic sister chromatid cohesion"/>
    <property type="evidence" value="ECO:0007669"/>
    <property type="project" value="TreeGrafter"/>
</dbReference>
<organism evidence="12 13">
    <name type="scientific">Pyxicephalus adspersus</name>
    <name type="common">African bullfrog</name>
    <dbReference type="NCBI Taxonomy" id="30357"/>
    <lineage>
        <taxon>Eukaryota</taxon>
        <taxon>Metazoa</taxon>
        <taxon>Chordata</taxon>
        <taxon>Craniata</taxon>
        <taxon>Vertebrata</taxon>
        <taxon>Euteleostomi</taxon>
        <taxon>Amphibia</taxon>
        <taxon>Batrachia</taxon>
        <taxon>Anura</taxon>
        <taxon>Neobatrachia</taxon>
        <taxon>Ranoidea</taxon>
        <taxon>Pyxicephalidae</taxon>
        <taxon>Pyxicephalinae</taxon>
        <taxon>Pyxicephalus</taxon>
    </lineage>
</organism>